<protein>
    <submittedName>
        <fullName evidence="2 3">Mitogen-activated protein kinase</fullName>
    </submittedName>
</protein>
<evidence type="ECO:0000313" key="3">
    <source>
        <dbReference type="EMBL" id="MBW88053.1"/>
    </source>
</evidence>
<feature type="region of interest" description="Disordered" evidence="1">
    <location>
        <begin position="52"/>
        <end position="79"/>
    </location>
</feature>
<dbReference type="GO" id="GO:0016301">
    <property type="term" value="F:kinase activity"/>
    <property type="evidence" value="ECO:0007669"/>
    <property type="project" value="UniProtKB-KW"/>
</dbReference>
<sequence>MARTLQAPQRVPPANPTKVAGPAASYENRSSERDAYDSRAFVRSTVLPPQACFYRKSSTGNQDRSKMEAEEDLSSQKQVQQCGMVPKLAPDVAINIDSNPLFTTQVGASKVERVDERITIDTDLLQAKAQYGGIGASATSATAHRKVGTVQYGMARMY</sequence>
<name>A0A2P2J3L1_RHIMU</name>
<keyword evidence="2" id="KW-0418">Kinase</keyword>
<feature type="region of interest" description="Disordered" evidence="1">
    <location>
        <begin position="1"/>
        <end position="35"/>
    </location>
</feature>
<accession>A0A2P2J3L1</accession>
<evidence type="ECO:0000256" key="1">
    <source>
        <dbReference type="SAM" id="MobiDB-lite"/>
    </source>
</evidence>
<keyword evidence="2" id="KW-0808">Transferase</keyword>
<proteinExistence type="predicted"/>
<dbReference type="AlphaFoldDB" id="A0A2P2J3L1"/>
<reference evidence="2" key="1">
    <citation type="submission" date="2018-02" db="EMBL/GenBank/DDBJ databases">
        <title>Rhizophora mucronata_Transcriptome.</title>
        <authorList>
            <person name="Meera S.P."/>
            <person name="Sreeshan A."/>
            <person name="Augustine A."/>
        </authorList>
    </citation>
    <scope>NUCLEOTIDE SEQUENCE</scope>
    <source>
        <tissue evidence="2">Leaf</tissue>
    </source>
</reference>
<dbReference type="EMBL" id="GGEC01007569">
    <property type="protein sequence ID" value="MBW88052.1"/>
    <property type="molecule type" value="Transcribed_RNA"/>
</dbReference>
<evidence type="ECO:0000313" key="2">
    <source>
        <dbReference type="EMBL" id="MBW88052.1"/>
    </source>
</evidence>
<organism evidence="2">
    <name type="scientific">Rhizophora mucronata</name>
    <name type="common">Asiatic mangrove</name>
    <dbReference type="NCBI Taxonomy" id="61149"/>
    <lineage>
        <taxon>Eukaryota</taxon>
        <taxon>Viridiplantae</taxon>
        <taxon>Streptophyta</taxon>
        <taxon>Embryophyta</taxon>
        <taxon>Tracheophyta</taxon>
        <taxon>Spermatophyta</taxon>
        <taxon>Magnoliopsida</taxon>
        <taxon>eudicotyledons</taxon>
        <taxon>Gunneridae</taxon>
        <taxon>Pentapetalae</taxon>
        <taxon>rosids</taxon>
        <taxon>fabids</taxon>
        <taxon>Malpighiales</taxon>
        <taxon>Rhizophoraceae</taxon>
        <taxon>Rhizophora</taxon>
    </lineage>
</organism>
<dbReference type="EMBL" id="GGEC01007570">
    <property type="protein sequence ID" value="MBW88053.1"/>
    <property type="molecule type" value="Transcribed_RNA"/>
</dbReference>